<dbReference type="EMBL" id="VUJU01010556">
    <property type="protein sequence ID" value="KAF0713832.1"/>
    <property type="molecule type" value="Genomic_DNA"/>
</dbReference>
<protein>
    <submittedName>
        <fullName evidence="1">Uncharacterized protein</fullName>
    </submittedName>
</protein>
<dbReference type="AlphaFoldDB" id="A0A6G0VYX5"/>
<evidence type="ECO:0000313" key="1">
    <source>
        <dbReference type="EMBL" id="KAF0713832.1"/>
    </source>
</evidence>
<name>A0A6G0VYX5_APHCR</name>
<evidence type="ECO:0000313" key="2">
    <source>
        <dbReference type="Proteomes" id="UP000478052"/>
    </source>
</evidence>
<organism evidence="1 2">
    <name type="scientific">Aphis craccivora</name>
    <name type="common">Cowpea aphid</name>
    <dbReference type="NCBI Taxonomy" id="307492"/>
    <lineage>
        <taxon>Eukaryota</taxon>
        <taxon>Metazoa</taxon>
        <taxon>Ecdysozoa</taxon>
        <taxon>Arthropoda</taxon>
        <taxon>Hexapoda</taxon>
        <taxon>Insecta</taxon>
        <taxon>Pterygota</taxon>
        <taxon>Neoptera</taxon>
        <taxon>Paraneoptera</taxon>
        <taxon>Hemiptera</taxon>
        <taxon>Sternorrhyncha</taxon>
        <taxon>Aphidomorpha</taxon>
        <taxon>Aphidoidea</taxon>
        <taxon>Aphididae</taxon>
        <taxon>Aphidini</taxon>
        <taxon>Aphis</taxon>
        <taxon>Aphis</taxon>
    </lineage>
</organism>
<accession>A0A6G0VYX5</accession>
<keyword evidence="2" id="KW-1185">Reference proteome</keyword>
<sequence length="57" mass="6471">MPGELSGDDISPSSLDNFRRDVYYTVSVTWRSHYFGAIAPSKFLVGGWVPWLKYLST</sequence>
<gene>
    <name evidence="1" type="ORF">FWK35_00033026</name>
</gene>
<reference evidence="1 2" key="1">
    <citation type="submission" date="2019-08" db="EMBL/GenBank/DDBJ databases">
        <title>Whole genome of Aphis craccivora.</title>
        <authorList>
            <person name="Voronova N.V."/>
            <person name="Shulinski R.S."/>
            <person name="Bandarenka Y.V."/>
            <person name="Zhorov D.G."/>
            <person name="Warner D."/>
        </authorList>
    </citation>
    <scope>NUCLEOTIDE SEQUENCE [LARGE SCALE GENOMIC DNA]</scope>
    <source>
        <strain evidence="1">180601</strain>
        <tissue evidence="1">Whole Body</tissue>
    </source>
</reference>
<dbReference type="Proteomes" id="UP000478052">
    <property type="component" value="Unassembled WGS sequence"/>
</dbReference>
<proteinExistence type="predicted"/>
<comment type="caution">
    <text evidence="1">The sequence shown here is derived from an EMBL/GenBank/DDBJ whole genome shotgun (WGS) entry which is preliminary data.</text>
</comment>
<feature type="non-terminal residue" evidence="1">
    <location>
        <position position="57"/>
    </location>
</feature>